<dbReference type="Pfam" id="PF01381">
    <property type="entry name" value="HTH_3"/>
    <property type="match status" value="1"/>
</dbReference>
<feature type="transmembrane region" description="Helical" evidence="3">
    <location>
        <begin position="98"/>
        <end position="115"/>
    </location>
</feature>
<feature type="compositionally biased region" description="Polar residues" evidence="2">
    <location>
        <begin position="69"/>
        <end position="83"/>
    </location>
</feature>
<feature type="transmembrane region" description="Helical" evidence="3">
    <location>
        <begin position="121"/>
        <end position="139"/>
    </location>
</feature>
<dbReference type="OrthoDB" id="3782725at2"/>
<evidence type="ECO:0000256" key="3">
    <source>
        <dbReference type="SAM" id="Phobius"/>
    </source>
</evidence>
<keyword evidence="1" id="KW-0238">DNA-binding</keyword>
<dbReference type="Gene3D" id="1.10.260.40">
    <property type="entry name" value="lambda repressor-like DNA-binding domains"/>
    <property type="match status" value="1"/>
</dbReference>
<feature type="domain" description="HTH cro/C1-type" evidence="4">
    <location>
        <begin position="10"/>
        <end position="63"/>
    </location>
</feature>
<dbReference type="SMART" id="SM00530">
    <property type="entry name" value="HTH_XRE"/>
    <property type="match status" value="1"/>
</dbReference>
<feature type="region of interest" description="Disordered" evidence="2">
    <location>
        <begin position="69"/>
        <end position="88"/>
    </location>
</feature>
<protein>
    <recommendedName>
        <fullName evidence="4">HTH cro/C1-type domain-containing protein</fullName>
    </recommendedName>
</protein>
<evidence type="ECO:0000256" key="1">
    <source>
        <dbReference type="ARBA" id="ARBA00023125"/>
    </source>
</evidence>
<organism evidence="5 6">
    <name type="scientific">Paramagnetospirillum marisnigri</name>
    <dbReference type="NCBI Taxonomy" id="1285242"/>
    <lineage>
        <taxon>Bacteria</taxon>
        <taxon>Pseudomonadati</taxon>
        <taxon>Pseudomonadota</taxon>
        <taxon>Alphaproteobacteria</taxon>
        <taxon>Rhodospirillales</taxon>
        <taxon>Magnetospirillaceae</taxon>
        <taxon>Paramagnetospirillum</taxon>
    </lineage>
</organism>
<dbReference type="PANTHER" id="PTHR46797:SF1">
    <property type="entry name" value="METHYLPHOSPHONATE SYNTHASE"/>
    <property type="match status" value="1"/>
</dbReference>
<dbReference type="InterPro" id="IPR050807">
    <property type="entry name" value="TransReg_Diox_bact_type"/>
</dbReference>
<dbReference type="GO" id="GO:0003700">
    <property type="term" value="F:DNA-binding transcription factor activity"/>
    <property type="evidence" value="ECO:0007669"/>
    <property type="project" value="TreeGrafter"/>
</dbReference>
<comment type="caution">
    <text evidence="5">The sequence shown here is derived from an EMBL/GenBank/DDBJ whole genome shotgun (WGS) entry which is preliminary data.</text>
</comment>
<evidence type="ECO:0000256" key="2">
    <source>
        <dbReference type="SAM" id="MobiDB-lite"/>
    </source>
</evidence>
<evidence type="ECO:0000259" key="4">
    <source>
        <dbReference type="PROSITE" id="PS50943"/>
    </source>
</evidence>
<dbReference type="STRING" id="1285242.A6A04_03025"/>
<dbReference type="CDD" id="cd00093">
    <property type="entry name" value="HTH_XRE"/>
    <property type="match status" value="1"/>
</dbReference>
<evidence type="ECO:0000313" key="6">
    <source>
        <dbReference type="Proteomes" id="UP000078428"/>
    </source>
</evidence>
<dbReference type="EMBL" id="LWQT01000066">
    <property type="protein sequence ID" value="OAN49108.1"/>
    <property type="molecule type" value="Genomic_DNA"/>
</dbReference>
<gene>
    <name evidence="5" type="ORF">A6A04_03025</name>
</gene>
<dbReference type="RefSeq" id="WP_068493416.1">
    <property type="nucleotide sequence ID" value="NZ_LWQT01000066.1"/>
</dbReference>
<reference evidence="5 6" key="1">
    <citation type="submission" date="2016-04" db="EMBL/GenBank/DDBJ databases">
        <title>Draft genome sequence of freshwater magnetotactic bacteria Magnetospirillum marisnigri SP-1 and Magnetospirillum moscoviense BB-1.</title>
        <authorList>
            <person name="Koziaeva V."/>
            <person name="Dziuba M.V."/>
            <person name="Ivanov T.M."/>
            <person name="Kuznetsov B."/>
            <person name="Grouzdev D.S."/>
        </authorList>
    </citation>
    <scope>NUCLEOTIDE SEQUENCE [LARGE SCALE GENOMIC DNA]</scope>
    <source>
        <strain evidence="5 6">SP-1</strain>
    </source>
</reference>
<dbReference type="Proteomes" id="UP000078428">
    <property type="component" value="Unassembled WGS sequence"/>
</dbReference>
<evidence type="ECO:0000313" key="5">
    <source>
        <dbReference type="EMBL" id="OAN49108.1"/>
    </source>
</evidence>
<dbReference type="SUPFAM" id="SSF47413">
    <property type="entry name" value="lambda repressor-like DNA-binding domains"/>
    <property type="match status" value="1"/>
</dbReference>
<keyword evidence="3" id="KW-1133">Transmembrane helix</keyword>
<dbReference type="Pfam" id="PF13239">
    <property type="entry name" value="2TM"/>
    <property type="match status" value="1"/>
</dbReference>
<dbReference type="GO" id="GO:0003677">
    <property type="term" value="F:DNA binding"/>
    <property type="evidence" value="ECO:0007669"/>
    <property type="project" value="UniProtKB-KW"/>
</dbReference>
<dbReference type="PROSITE" id="PS50943">
    <property type="entry name" value="HTH_CROC1"/>
    <property type="match status" value="1"/>
</dbReference>
<proteinExistence type="predicted"/>
<dbReference type="InterPro" id="IPR001387">
    <property type="entry name" value="Cro/C1-type_HTH"/>
</dbReference>
<keyword evidence="3" id="KW-0812">Transmembrane</keyword>
<keyword evidence="6" id="KW-1185">Reference proteome</keyword>
<dbReference type="InterPro" id="IPR010982">
    <property type="entry name" value="Lambda_DNA-bd_dom_sf"/>
</dbReference>
<keyword evidence="3" id="KW-0472">Membrane</keyword>
<accession>A0A178MM04</accession>
<name>A0A178MM04_9PROT</name>
<dbReference type="PANTHER" id="PTHR46797">
    <property type="entry name" value="HTH-TYPE TRANSCRIPTIONAL REGULATOR"/>
    <property type="match status" value="1"/>
</dbReference>
<dbReference type="GO" id="GO:0005829">
    <property type="term" value="C:cytosol"/>
    <property type="evidence" value="ECO:0007669"/>
    <property type="project" value="TreeGrafter"/>
</dbReference>
<dbReference type="InterPro" id="IPR025698">
    <property type="entry name" value="2TM_dom"/>
</dbReference>
<sequence length="149" mass="16167">MTVQTTADRIRSLRLDRAWSQEQLAEIAGLSARTVQRIEQGQTASLETLKALAAALELSVGDLRDGSIPSSQDDTIMTDTTCPTVPARDPARSFRRHLLAFTGVMTGLTILNLVHNPEHLWVIYPAIGWGVPLAIMALSQRRPSPPAAG</sequence>
<dbReference type="AlphaFoldDB" id="A0A178MM04"/>